<dbReference type="InterPro" id="IPR011009">
    <property type="entry name" value="Kinase-like_dom_sf"/>
</dbReference>
<dbReference type="Pfam" id="PF04428">
    <property type="entry name" value="Choline_kin_N"/>
    <property type="match status" value="1"/>
</dbReference>
<keyword evidence="2 6" id="KW-0812">Transmembrane</keyword>
<reference evidence="9" key="2">
    <citation type="journal article" date="2013" name="PLoS Genet.">
        <title>Comparative genome structure, secondary metabolite, and effector coding capacity across Cochliobolus pathogens.</title>
        <authorList>
            <person name="Condon B.J."/>
            <person name="Leng Y."/>
            <person name="Wu D."/>
            <person name="Bushley K.E."/>
            <person name="Ohm R.A."/>
            <person name="Otillar R."/>
            <person name="Martin J."/>
            <person name="Schackwitz W."/>
            <person name="Grimwood J."/>
            <person name="MohdZainudin N."/>
            <person name="Xue C."/>
            <person name="Wang R."/>
            <person name="Manning V.A."/>
            <person name="Dhillon B."/>
            <person name="Tu Z.J."/>
            <person name="Steffenson B.J."/>
            <person name="Salamov A."/>
            <person name="Sun H."/>
            <person name="Lowry S."/>
            <person name="LaButti K."/>
            <person name="Han J."/>
            <person name="Copeland A."/>
            <person name="Lindquist E."/>
            <person name="Barry K."/>
            <person name="Schmutz J."/>
            <person name="Baker S.E."/>
            <person name="Ciuffetti L.M."/>
            <person name="Grigoriev I.V."/>
            <person name="Zhong S."/>
            <person name="Turgeon B.G."/>
        </authorList>
    </citation>
    <scope>NUCLEOTIDE SEQUENCE [LARGE SCALE GENOMIC DNA]</scope>
    <source>
        <strain evidence="9">C5 / ATCC 48332 / race O</strain>
    </source>
</reference>
<feature type="region of interest" description="Disordered" evidence="5">
    <location>
        <begin position="707"/>
        <end position="761"/>
    </location>
</feature>
<reference evidence="8 9" key="1">
    <citation type="journal article" date="2012" name="PLoS Pathog.">
        <title>Diverse lifestyles and strategies of plant pathogenesis encoded in the genomes of eighteen Dothideomycetes fungi.</title>
        <authorList>
            <person name="Ohm R.A."/>
            <person name="Feau N."/>
            <person name="Henrissat B."/>
            <person name="Schoch C.L."/>
            <person name="Horwitz B.A."/>
            <person name="Barry K.W."/>
            <person name="Condon B.J."/>
            <person name="Copeland A.C."/>
            <person name="Dhillon B."/>
            <person name="Glaser F."/>
            <person name="Hesse C.N."/>
            <person name="Kosti I."/>
            <person name="LaButti K."/>
            <person name="Lindquist E.A."/>
            <person name="Lucas S."/>
            <person name="Salamov A.A."/>
            <person name="Bradshaw R.E."/>
            <person name="Ciuffetti L."/>
            <person name="Hamelin R.C."/>
            <person name="Kema G.H.J."/>
            <person name="Lawrence C."/>
            <person name="Scott J.A."/>
            <person name="Spatafora J.W."/>
            <person name="Turgeon B.G."/>
            <person name="de Wit P.J.G.M."/>
            <person name="Zhong S."/>
            <person name="Goodwin S.B."/>
            <person name="Grigoriev I.V."/>
        </authorList>
    </citation>
    <scope>NUCLEOTIDE SEQUENCE [LARGE SCALE GENOMIC DNA]</scope>
    <source>
        <strain evidence="9">C5 / ATCC 48332 / race O</strain>
    </source>
</reference>
<evidence type="ECO:0000256" key="4">
    <source>
        <dbReference type="ARBA" id="ARBA00023136"/>
    </source>
</evidence>
<feature type="region of interest" description="Disordered" evidence="5">
    <location>
        <begin position="248"/>
        <end position="269"/>
    </location>
</feature>
<evidence type="ECO:0000256" key="1">
    <source>
        <dbReference type="ARBA" id="ARBA00004141"/>
    </source>
</evidence>
<feature type="region of interest" description="Disordered" evidence="5">
    <location>
        <begin position="1189"/>
        <end position="1212"/>
    </location>
</feature>
<dbReference type="CDD" id="cd05157">
    <property type="entry name" value="ETNK_euk"/>
    <property type="match status" value="1"/>
</dbReference>
<dbReference type="SUPFAM" id="SSF56112">
    <property type="entry name" value="Protein kinase-like (PK-like)"/>
    <property type="match status" value="1"/>
</dbReference>
<feature type="transmembrane region" description="Helical" evidence="6">
    <location>
        <begin position="64"/>
        <end position="89"/>
    </location>
</feature>
<dbReference type="Pfam" id="PF01633">
    <property type="entry name" value="Choline_kinase"/>
    <property type="match status" value="1"/>
</dbReference>
<feature type="region of interest" description="Disordered" evidence="5">
    <location>
        <begin position="1285"/>
        <end position="1306"/>
    </location>
</feature>
<dbReference type="EMBL" id="KB445571">
    <property type="protein sequence ID" value="EMD94732.1"/>
    <property type="molecule type" value="Genomic_DNA"/>
</dbReference>
<dbReference type="HOGENOM" id="CLU_005026_0_0_1"/>
<dbReference type="GO" id="GO:0055085">
    <property type="term" value="P:transmembrane transport"/>
    <property type="evidence" value="ECO:0007669"/>
    <property type="project" value="InterPro"/>
</dbReference>
<protein>
    <recommendedName>
        <fullName evidence="7">Choline kinase N-terminal domain-containing protein</fullName>
    </recommendedName>
</protein>
<dbReference type="eggNOG" id="KOG2686">
    <property type="taxonomic scope" value="Eukaryota"/>
</dbReference>
<organism evidence="8 9">
    <name type="scientific">Cochliobolus heterostrophus (strain C5 / ATCC 48332 / race O)</name>
    <name type="common">Southern corn leaf blight fungus</name>
    <name type="synonym">Bipolaris maydis</name>
    <dbReference type="NCBI Taxonomy" id="701091"/>
    <lineage>
        <taxon>Eukaryota</taxon>
        <taxon>Fungi</taxon>
        <taxon>Dikarya</taxon>
        <taxon>Ascomycota</taxon>
        <taxon>Pezizomycotina</taxon>
        <taxon>Dothideomycetes</taxon>
        <taxon>Pleosporomycetidae</taxon>
        <taxon>Pleosporales</taxon>
        <taxon>Pleosporineae</taxon>
        <taxon>Pleosporaceae</taxon>
        <taxon>Bipolaris</taxon>
    </lineage>
</organism>
<dbReference type="Proteomes" id="UP000016936">
    <property type="component" value="Unassembled WGS sequence"/>
</dbReference>
<evidence type="ECO:0000259" key="7">
    <source>
        <dbReference type="Pfam" id="PF04428"/>
    </source>
</evidence>
<dbReference type="Gene3D" id="3.90.1200.10">
    <property type="match status" value="1"/>
</dbReference>
<feature type="compositionally biased region" description="Basic and acidic residues" evidence="5">
    <location>
        <begin position="731"/>
        <end position="761"/>
    </location>
</feature>
<keyword evidence="9" id="KW-1185">Reference proteome</keyword>
<sequence>MPLIAASTPHACFAMSFFSPPMALRLRSLSSSSPFVALTSQSQDSVTGAMFASLQNAHPSHPDFANLALLVFEAVMEVVCVSAPGYVVARMGQFDADSQKFLANLNTQLFTPCLIFTKLASQLTAEKLAELAVIPVIFVVQTLISYIAALAVSRMFKFNKRASNFVVAMAVFGNSNSLPISLVISLSKTLRGLHWDRIPGDNDNEVGARGILYLLIFQQLGQLVRWTWGFNVLLAPASAYKDDEGRNHALESGEYSDDETQRLLDDSHSDYESGNVTSYATSADCSDSDSDSIFNRGQAQAAALFITPTNGNATVPGAGDMSGSPKGTFANGHLNGVLAAHQKQQDAPKGIKGMPTRARLALQRSATSVSVSTTRAGHRVFNSLPKWLQGPLSKLGSGLSKFARGVWDFMNPPLWAMLIAILVASIPPLQRLFFTPGTFINTSVTRAVNQSGQVAVPLILVVLGANLARNTLPKEDQNSIEDPSVERKLVIASLISRMLIPTLLMAPMLALTAKYVPVSILDDPIFIVVCFLLSGAPSALQLAQICQINNVYMGAMSRILFQSYVTPLGHYQTMATSSNWQAQQPAGPQSSDSLALSRNTTLEDGPSPHSSKAVSFPDDSKISPLIIGKNKELDQKDYLDLDKPPRHFPTSVSKKRLSGRPSYEREGSSKSGVPDASTALTSLLPEGSIDAASHSHQAHENLLKQVGTWLKQERSRRHARRARRKAAKAGVTDHESESAAAETLDKSISHHRSDSDSSHGEDALTQLAQILEKNMALKLSEAKKRHHHLHRSSIGLKRHSAISLDSDYFESVDQLVPSCEATLDNSKTMAYNVDEPGAESNVDVADKEKEAWSKFRAEILRLTHTLKLKGWRKVPSELSNEISVQRLSGALTNAVYVVSPPKNLPVPEQSEDGPPKPRNPPPKLLLRIYGPQVEHLIDRESELQILTRLARKRIGPRLLGTFGNGRFEEFLHAEPLTSKELRNPETSVQIAKRMRELHEGIDLLKKEREAGPFVWQNWDKWVNRCEHIVTWLDQQIRESSQDLSRASSDKWKRRGYVCGAEWPMFKQMIYKYRKWLEDQYGGLDKINERMVFAHNDTQYGNILRMMPEGESPLMLPANQHKQLVVIDFEYANANLPGLEFANHFTEWTYNYHDVEAPWRCNTKYYPTIEEQHRFIRAYLMHNPSYKASGGYTSNPPTPHLGPLPSSGSTTALAATAAPSSISAFMLDSRAPPGEKYQEQEAQYERQIEEETRRLLAETKLWRLANSAMWVAWGIVQAHIPGLPNFDEESEDNKTSANPSAEAATLDSATAELEAAAKAEQKSTGTVSEETAAKIQAQAQMENDADLFKSQDEEEFDYLQYANDRAMFVWGDALRMGIVSQNELPEELLQRIKLVEY</sequence>
<dbReference type="PANTHER" id="PTHR31794">
    <property type="entry name" value="AUXIN EFFLUX TRANSPORTER FAMILY PROTEIN (EUROFUNG)"/>
    <property type="match status" value="1"/>
</dbReference>
<dbReference type="STRING" id="701091.M2V410"/>
<feature type="compositionally biased region" description="Basic residues" evidence="5">
    <location>
        <begin position="714"/>
        <end position="727"/>
    </location>
</feature>
<dbReference type="InterPro" id="IPR004776">
    <property type="entry name" value="Mem_transp_PIN-like"/>
</dbReference>
<evidence type="ECO:0000256" key="3">
    <source>
        <dbReference type="ARBA" id="ARBA00022989"/>
    </source>
</evidence>
<feature type="transmembrane region" description="Helical" evidence="6">
    <location>
        <begin position="101"/>
        <end position="120"/>
    </location>
</feature>
<accession>M2V410</accession>
<gene>
    <name evidence="8" type="ORF">COCHEDRAFT_1167847</name>
</gene>
<evidence type="ECO:0000313" key="9">
    <source>
        <dbReference type="Proteomes" id="UP000016936"/>
    </source>
</evidence>
<name>M2V410_COCH5</name>
<dbReference type="Gene3D" id="3.30.200.20">
    <property type="entry name" value="Phosphorylase Kinase, domain 1"/>
    <property type="match status" value="1"/>
</dbReference>
<dbReference type="GO" id="GO:0005783">
    <property type="term" value="C:endoplasmic reticulum"/>
    <property type="evidence" value="ECO:0007669"/>
    <property type="project" value="TreeGrafter"/>
</dbReference>
<evidence type="ECO:0000256" key="6">
    <source>
        <dbReference type="SAM" id="Phobius"/>
    </source>
</evidence>
<feature type="compositionally biased region" description="Basic and acidic residues" evidence="5">
    <location>
        <begin position="259"/>
        <end position="269"/>
    </location>
</feature>
<dbReference type="GO" id="GO:0016773">
    <property type="term" value="F:phosphotransferase activity, alcohol group as acceptor"/>
    <property type="evidence" value="ECO:0007669"/>
    <property type="project" value="InterPro"/>
</dbReference>
<feature type="domain" description="Choline kinase N-terminal" evidence="7">
    <location>
        <begin position="813"/>
        <end position="880"/>
    </location>
</feature>
<evidence type="ECO:0000313" key="8">
    <source>
        <dbReference type="EMBL" id="EMD94732.1"/>
    </source>
</evidence>
<evidence type="ECO:0000256" key="2">
    <source>
        <dbReference type="ARBA" id="ARBA00022692"/>
    </source>
</evidence>
<feature type="region of interest" description="Disordered" evidence="5">
    <location>
        <begin position="639"/>
        <end position="678"/>
    </location>
</feature>
<feature type="region of interest" description="Disordered" evidence="5">
    <location>
        <begin position="579"/>
        <end position="618"/>
    </location>
</feature>
<dbReference type="PANTHER" id="PTHR31794:SF2">
    <property type="entry name" value="AUXIN EFFLUX TRANSPORTER FAMILY PROTEIN (EUROFUNG)"/>
    <property type="match status" value="1"/>
</dbReference>
<dbReference type="GO" id="GO:0016020">
    <property type="term" value="C:membrane"/>
    <property type="evidence" value="ECO:0007669"/>
    <property type="project" value="UniProtKB-SubCell"/>
</dbReference>
<keyword evidence="3 6" id="KW-1133">Transmembrane helix</keyword>
<comment type="subcellular location">
    <subcellularLocation>
        <location evidence="1">Membrane</location>
        <topology evidence="1">Multi-pass membrane protein</topology>
    </subcellularLocation>
</comment>
<proteinExistence type="predicted"/>
<feature type="transmembrane region" description="Helical" evidence="6">
    <location>
        <begin position="132"/>
        <end position="153"/>
    </location>
</feature>
<dbReference type="OrthoDB" id="10267235at2759"/>
<dbReference type="Pfam" id="PF03547">
    <property type="entry name" value="Mem_trans"/>
    <property type="match status" value="1"/>
</dbReference>
<keyword evidence="4 6" id="KW-0472">Membrane</keyword>
<dbReference type="OMA" id="DQLVPSC"/>
<feature type="region of interest" description="Disordered" evidence="5">
    <location>
        <begin position="902"/>
        <end position="922"/>
    </location>
</feature>
<feature type="transmembrane region" description="Helical" evidence="6">
    <location>
        <begin position="165"/>
        <end position="186"/>
    </location>
</feature>
<dbReference type="eggNOG" id="KOG2722">
    <property type="taxonomic scope" value="Eukaryota"/>
</dbReference>
<evidence type="ECO:0000256" key="5">
    <source>
        <dbReference type="SAM" id="MobiDB-lite"/>
    </source>
</evidence>
<feature type="compositionally biased region" description="Polar residues" evidence="5">
    <location>
        <begin position="579"/>
        <end position="613"/>
    </location>
</feature>
<dbReference type="InterPro" id="IPR007521">
    <property type="entry name" value="Choline_kin_N"/>
</dbReference>